<dbReference type="InterPro" id="IPR003892">
    <property type="entry name" value="CUE"/>
</dbReference>
<dbReference type="PANTHER" id="PTHR46535">
    <property type="entry name" value="NEDD4-BINDING PROTEIN 2"/>
    <property type="match status" value="1"/>
</dbReference>
<dbReference type="CDD" id="cd14279">
    <property type="entry name" value="CUE"/>
    <property type="match status" value="1"/>
</dbReference>
<dbReference type="KEGG" id="phet:94293808"/>
<dbReference type="SMART" id="SM00546">
    <property type="entry name" value="CUE"/>
    <property type="match status" value="1"/>
</dbReference>
<dbReference type="Gene3D" id="3.30.1370.110">
    <property type="match status" value="1"/>
</dbReference>
<dbReference type="SMART" id="SM01162">
    <property type="entry name" value="DUF1771"/>
    <property type="match status" value="1"/>
</dbReference>
<keyword evidence="1" id="KW-0479">Metal-binding</keyword>
<feature type="domain" description="C3H1-type" evidence="4">
    <location>
        <begin position="125"/>
        <end position="152"/>
    </location>
</feature>
<proteinExistence type="predicted"/>
<dbReference type="Pfam" id="PF01713">
    <property type="entry name" value="Smr"/>
    <property type="match status" value="1"/>
</dbReference>
<dbReference type="InterPro" id="IPR013899">
    <property type="entry name" value="DUF1771"/>
</dbReference>
<dbReference type="InterPro" id="IPR009060">
    <property type="entry name" value="UBA-like_sf"/>
</dbReference>
<dbReference type="GeneID" id="94293808"/>
<evidence type="ECO:0000313" key="8">
    <source>
        <dbReference type="Proteomes" id="UP000674318"/>
    </source>
</evidence>
<dbReference type="InterPro" id="IPR000571">
    <property type="entry name" value="Znf_CCCH"/>
</dbReference>
<feature type="region of interest" description="Disordered" evidence="2">
    <location>
        <begin position="430"/>
        <end position="449"/>
    </location>
</feature>
<dbReference type="GO" id="GO:0043130">
    <property type="term" value="F:ubiquitin binding"/>
    <property type="evidence" value="ECO:0007669"/>
    <property type="project" value="InterPro"/>
</dbReference>
<dbReference type="CDD" id="cd14270">
    <property type="entry name" value="UBA"/>
    <property type="match status" value="1"/>
</dbReference>
<feature type="zinc finger region" description="C3H1-type" evidence="1">
    <location>
        <begin position="354"/>
        <end position="382"/>
    </location>
</feature>
<dbReference type="PROSITE" id="PS50103">
    <property type="entry name" value="ZF_C3H1"/>
    <property type="match status" value="2"/>
</dbReference>
<feature type="region of interest" description="Disordered" evidence="2">
    <location>
        <begin position="50"/>
        <end position="98"/>
    </location>
</feature>
<evidence type="ECO:0000256" key="1">
    <source>
        <dbReference type="PROSITE-ProRule" id="PRU00723"/>
    </source>
</evidence>
<dbReference type="SMART" id="SM00463">
    <property type="entry name" value="SMR"/>
    <property type="match status" value="1"/>
</dbReference>
<evidence type="ECO:0000259" key="6">
    <source>
        <dbReference type="PROSITE" id="PS51140"/>
    </source>
</evidence>
<feature type="domain" description="UBA" evidence="3">
    <location>
        <begin position="2"/>
        <end position="46"/>
    </location>
</feature>
<keyword evidence="8" id="KW-1185">Reference proteome</keyword>
<dbReference type="PROSITE" id="PS50030">
    <property type="entry name" value="UBA"/>
    <property type="match status" value="1"/>
</dbReference>
<feature type="domain" description="Smr" evidence="5">
    <location>
        <begin position="822"/>
        <end position="903"/>
    </location>
</feature>
<dbReference type="InterPro" id="IPR018247">
    <property type="entry name" value="EF_Hand_1_Ca_BS"/>
</dbReference>
<evidence type="ECO:0000259" key="4">
    <source>
        <dbReference type="PROSITE" id="PS50103"/>
    </source>
</evidence>
<accession>A0A836LMG7</accession>
<gene>
    <name evidence="7" type="ORF">JKF63_07800</name>
</gene>
<dbReference type="GO" id="GO:0008270">
    <property type="term" value="F:zinc ion binding"/>
    <property type="evidence" value="ECO:0007669"/>
    <property type="project" value="UniProtKB-KW"/>
</dbReference>
<dbReference type="SUPFAM" id="SSF160443">
    <property type="entry name" value="SMR domain-like"/>
    <property type="match status" value="1"/>
</dbReference>
<dbReference type="InterPro" id="IPR052772">
    <property type="entry name" value="Endo/PolyKinase_Domain-Protein"/>
</dbReference>
<feature type="compositionally biased region" description="Polar residues" evidence="2">
    <location>
        <begin position="430"/>
        <end position="447"/>
    </location>
</feature>
<dbReference type="Pfam" id="PF08590">
    <property type="entry name" value="DUF1771"/>
    <property type="match status" value="1"/>
</dbReference>
<dbReference type="InterPro" id="IPR002625">
    <property type="entry name" value="Smr_dom"/>
</dbReference>
<dbReference type="FunFam" id="3.30.1370.110:FF:000012">
    <property type="entry name" value="UBA/TS-N_domain/CUE_domain/Domain_of_uncharacterized_function_(DUF1771)/Smr_domain_containing_protein"/>
    <property type="match status" value="1"/>
</dbReference>
<dbReference type="GO" id="GO:0005634">
    <property type="term" value="C:nucleus"/>
    <property type="evidence" value="ECO:0007669"/>
    <property type="project" value="TreeGrafter"/>
</dbReference>
<dbReference type="InterPro" id="IPR015940">
    <property type="entry name" value="UBA"/>
</dbReference>
<evidence type="ECO:0000259" key="3">
    <source>
        <dbReference type="PROSITE" id="PS50030"/>
    </source>
</evidence>
<organism evidence="7 8">
    <name type="scientific">Porcisia hertigi</name>
    <dbReference type="NCBI Taxonomy" id="2761500"/>
    <lineage>
        <taxon>Eukaryota</taxon>
        <taxon>Discoba</taxon>
        <taxon>Euglenozoa</taxon>
        <taxon>Kinetoplastea</taxon>
        <taxon>Metakinetoplastina</taxon>
        <taxon>Trypanosomatida</taxon>
        <taxon>Trypanosomatidae</taxon>
        <taxon>Leishmaniinae</taxon>
        <taxon>Porcisia</taxon>
    </lineage>
</organism>
<protein>
    <submittedName>
        <fullName evidence="7">Uncharacterized protein</fullName>
    </submittedName>
</protein>
<keyword evidence="1" id="KW-0862">Zinc</keyword>
<dbReference type="PROSITE" id="PS51140">
    <property type="entry name" value="CUE"/>
    <property type="match status" value="1"/>
</dbReference>
<reference evidence="7 8" key="1">
    <citation type="submission" date="2021-02" db="EMBL/GenBank/DDBJ databases">
        <title>Porcisia hertigi Genome sequencing and assembly.</title>
        <authorList>
            <person name="Almutairi H."/>
            <person name="Gatherer D."/>
        </authorList>
    </citation>
    <scope>NUCLEOTIDE SEQUENCE [LARGE SCALE GENOMIC DNA]</scope>
    <source>
        <strain evidence="7 8">C119</strain>
    </source>
</reference>
<keyword evidence="1" id="KW-0863">Zinc-finger</keyword>
<dbReference type="RefSeq" id="XP_067759990.1">
    <property type="nucleotide sequence ID" value="XM_067903731.1"/>
</dbReference>
<dbReference type="PANTHER" id="PTHR46535:SF1">
    <property type="entry name" value="NEDD4-BINDING PROTEIN 2"/>
    <property type="match status" value="1"/>
</dbReference>
<dbReference type="PROSITE" id="PS50828">
    <property type="entry name" value="SMR"/>
    <property type="match status" value="1"/>
</dbReference>
<feature type="domain" description="CUE" evidence="6">
    <location>
        <begin position="565"/>
        <end position="608"/>
    </location>
</feature>
<dbReference type="SMART" id="SM00356">
    <property type="entry name" value="ZnF_C3H1"/>
    <property type="match status" value="4"/>
</dbReference>
<name>A0A836LMG7_9TRYP</name>
<evidence type="ECO:0000313" key="7">
    <source>
        <dbReference type="EMBL" id="KAG5512278.1"/>
    </source>
</evidence>
<dbReference type="OrthoDB" id="3231855at2759"/>
<dbReference type="SUPFAM" id="SSF46934">
    <property type="entry name" value="UBA-like"/>
    <property type="match status" value="1"/>
</dbReference>
<sequence>MKPSSRGHHDNVTRLTEKGFSKTKAIQALKDAGNNLQTALLILERQRDQELKQQQRSRGVKGACTSSGPLSAAIPSLQRTKPPPASSLLAPSPVTETLRKQQKRHHPCVVQFGSCQFGERCLFRDMPGDVCINHIRGSCIYENACRRRHMIDGVDIRNYVWDSTDDGDSAEHLRSGDVLYRVHAVDGMGSKVQVAEVIHDEADACAIGNEGSNNSGSVAHAQLVAPPPLASDFNRLRGSAPSYTEPMLPSSLYTFEVKGTDTTDNEEVDQPGDGATRSGPGAEVGTHPTPFLDLLKNMAGVAQSPSLKITTPPTSSLSSFPPAQTTPARLRRAHHPCVEQYGSCKYGKSCAYIDRDADVCVHFLRGVCRYSADDCHYRHETEEEFNAKLIARSAPAPWAVDVADTGRDLRHTRTPRNRLQDGFFQTATASVSGRDTLPGGSSPSRTLPSGEDLAMLSEALRPANPAATENNGDGDGGDFISASEFDIFVRLLGVFPDVKPVVVLQALRMSCGDPVSASDIVARLDAVSTTADVDDVAAALALAAAEEAEASEEASANAAAAKTTEHHNALLTLVSLFPAVEPTAIEVVLSQHHGVFSESYNALLCAQERVARSAIWNGSTTTMAPADQLRVEKLCAMFPGLDADVVRCAFCSADCQWKRAITALNDLTKEMLHFESTVTPVVPEGTLSSDAVVLSGQRSCSTATTAVAAAAAAAGDTNTAHVAHEAPAETSAEAYNAYLAAEKEILAFGDWRRVREQACLVQSQRCRVLGQASAAFVRGDGRTAKLLSCEGHRLGLEYNRLNRLAMLALEHERLRADATSTLDLHGFYTYEVHDVLVRRIHLCQNRRIGQLRIVTGEGKHSKRGCQSLYPTVMEDLRTDSFLTAAVKVKSIKAGYIDVTVRLPTAKA</sequence>
<dbReference type="EMBL" id="JAFJZO010000001">
    <property type="protein sequence ID" value="KAG5512278.1"/>
    <property type="molecule type" value="Genomic_DNA"/>
</dbReference>
<dbReference type="GO" id="GO:0004519">
    <property type="term" value="F:endonuclease activity"/>
    <property type="evidence" value="ECO:0007669"/>
    <property type="project" value="TreeGrafter"/>
</dbReference>
<dbReference type="InterPro" id="IPR036063">
    <property type="entry name" value="Smr_dom_sf"/>
</dbReference>
<dbReference type="Proteomes" id="UP000674318">
    <property type="component" value="Chromosome 1"/>
</dbReference>
<dbReference type="AlphaFoldDB" id="A0A836LMG7"/>
<comment type="caution">
    <text evidence="7">The sequence shown here is derived from an EMBL/GenBank/DDBJ whole genome shotgun (WGS) entry which is preliminary data.</text>
</comment>
<evidence type="ECO:0000256" key="2">
    <source>
        <dbReference type="SAM" id="MobiDB-lite"/>
    </source>
</evidence>
<feature type="domain" description="C3H1-type" evidence="4">
    <location>
        <begin position="354"/>
        <end position="382"/>
    </location>
</feature>
<feature type="region of interest" description="Disordered" evidence="2">
    <location>
        <begin position="262"/>
        <end position="286"/>
    </location>
</feature>
<evidence type="ECO:0000259" key="5">
    <source>
        <dbReference type="PROSITE" id="PS50828"/>
    </source>
</evidence>
<feature type="zinc finger region" description="C3H1-type" evidence="1">
    <location>
        <begin position="125"/>
        <end position="152"/>
    </location>
</feature>
<dbReference type="PROSITE" id="PS00018">
    <property type="entry name" value="EF_HAND_1"/>
    <property type="match status" value="1"/>
</dbReference>